<proteinExistence type="inferred from homology"/>
<keyword evidence="3 5" id="KW-0175">Coiled coil</keyword>
<evidence type="ECO:0000256" key="5">
    <source>
        <dbReference type="SAM" id="Coils"/>
    </source>
</evidence>
<dbReference type="PRINTS" id="PR01248">
    <property type="entry name" value="TYPE1KERATIN"/>
</dbReference>
<dbReference type="FunFam" id="1.20.5.500:FF:000001">
    <property type="entry name" value="Type II keratin 23"/>
    <property type="match status" value="1"/>
</dbReference>
<evidence type="ECO:0000259" key="6">
    <source>
        <dbReference type="PROSITE" id="PS51842"/>
    </source>
</evidence>
<dbReference type="Gene3D" id="1.20.5.1160">
    <property type="entry name" value="Vasodilator-stimulated phosphoprotein"/>
    <property type="match status" value="1"/>
</dbReference>
<dbReference type="SUPFAM" id="SSF64593">
    <property type="entry name" value="Intermediate filament protein, coiled coil region"/>
    <property type="match status" value="2"/>
</dbReference>
<dbReference type="InterPro" id="IPR002957">
    <property type="entry name" value="Keratin_I"/>
</dbReference>
<dbReference type="FunFam" id="1.20.5.170:FF:000002">
    <property type="entry name" value="Type I keratin KA11"/>
    <property type="match status" value="1"/>
</dbReference>
<feature type="coiled-coil region" evidence="5">
    <location>
        <begin position="191"/>
        <end position="225"/>
    </location>
</feature>
<evidence type="ECO:0000256" key="2">
    <source>
        <dbReference type="ARBA" id="ARBA00022754"/>
    </source>
</evidence>
<accession>A0A2G9S8T9</accession>
<feature type="coiled-coil region" evidence="5">
    <location>
        <begin position="278"/>
        <end position="365"/>
    </location>
</feature>
<name>A0A2G9S8T9_AQUCT</name>
<keyword evidence="2 4" id="KW-0403">Intermediate filament</keyword>
<dbReference type="Gene3D" id="1.20.5.500">
    <property type="entry name" value="Single helix bin"/>
    <property type="match status" value="1"/>
</dbReference>
<dbReference type="EMBL" id="KV925508">
    <property type="protein sequence ID" value="PIO36588.1"/>
    <property type="molecule type" value="Genomic_DNA"/>
</dbReference>
<dbReference type="FunFam" id="1.20.5.1160:FF:000002">
    <property type="entry name" value="Type I keratin 10"/>
    <property type="match status" value="1"/>
</dbReference>
<dbReference type="PANTHER" id="PTHR23239">
    <property type="entry name" value="INTERMEDIATE FILAMENT"/>
    <property type="match status" value="1"/>
</dbReference>
<dbReference type="PROSITE" id="PS00226">
    <property type="entry name" value="IF_ROD_1"/>
    <property type="match status" value="1"/>
</dbReference>
<dbReference type="GO" id="GO:0005882">
    <property type="term" value="C:intermediate filament"/>
    <property type="evidence" value="ECO:0007669"/>
    <property type="project" value="UniProtKB-KW"/>
</dbReference>
<evidence type="ECO:0000256" key="4">
    <source>
        <dbReference type="RuleBase" id="RU000685"/>
    </source>
</evidence>
<protein>
    <recommendedName>
        <fullName evidence="6">IF rod domain-containing protein</fullName>
    </recommendedName>
</protein>
<evidence type="ECO:0000256" key="1">
    <source>
        <dbReference type="ARBA" id="ARBA00022744"/>
    </source>
</evidence>
<dbReference type="InterPro" id="IPR018039">
    <property type="entry name" value="IF_conserved"/>
</dbReference>
<dbReference type="GO" id="GO:0045109">
    <property type="term" value="P:intermediate filament organization"/>
    <property type="evidence" value="ECO:0007669"/>
    <property type="project" value="TreeGrafter"/>
</dbReference>
<reference evidence="7" key="1">
    <citation type="submission" date="2017-08" db="EMBL/GenBank/DDBJ databases">
        <title>Assembly of the North American Bullfrog Genome.</title>
        <authorList>
            <person name="Warren R.L."/>
            <person name="Vandervalk B.P."/>
            <person name="Kucuk E."/>
            <person name="Birol I."/>
            <person name="Helbing C."/>
            <person name="Pandoh P."/>
            <person name="Behsaz B."/>
            <person name="Mohamadi H."/>
            <person name="Chu J."/>
            <person name="Jackman S."/>
            <person name="Hammond S.A."/>
            <person name="Veldhoen N."/>
            <person name="Kirk H."/>
            <person name="Zhao Y."/>
            <person name="Coope R."/>
            <person name="Pleasance S."/>
            <person name="Moore R."/>
            <person name="Holt R."/>
        </authorList>
    </citation>
    <scope>NUCLEOTIDE SEQUENCE</scope>
    <source>
        <strain evidence="7">Bruno</strain>
        <tissue evidence="7">Liver</tissue>
    </source>
</reference>
<dbReference type="AlphaFoldDB" id="A0A2G9S8T9"/>
<feature type="coiled-coil region" evidence="5">
    <location>
        <begin position="75"/>
        <end position="109"/>
    </location>
</feature>
<evidence type="ECO:0000313" key="7">
    <source>
        <dbReference type="EMBL" id="PIO36588.1"/>
    </source>
</evidence>
<gene>
    <name evidence="7" type="ORF">AB205_0104220</name>
</gene>
<comment type="similarity">
    <text evidence="4">Belongs to the intermediate filament family.</text>
</comment>
<dbReference type="Gene3D" id="1.20.5.170">
    <property type="match status" value="1"/>
</dbReference>
<evidence type="ECO:0000256" key="3">
    <source>
        <dbReference type="ARBA" id="ARBA00023054"/>
    </source>
</evidence>
<dbReference type="OrthoDB" id="2441647at2759"/>
<organism evidence="7">
    <name type="scientific">Aquarana catesbeiana</name>
    <name type="common">American bullfrog</name>
    <name type="synonym">Rana catesbeiana</name>
    <dbReference type="NCBI Taxonomy" id="8400"/>
    <lineage>
        <taxon>Eukaryota</taxon>
        <taxon>Metazoa</taxon>
        <taxon>Chordata</taxon>
        <taxon>Craniata</taxon>
        <taxon>Vertebrata</taxon>
        <taxon>Euteleostomi</taxon>
        <taxon>Amphibia</taxon>
        <taxon>Batrachia</taxon>
        <taxon>Anura</taxon>
        <taxon>Neobatrachia</taxon>
        <taxon>Ranoidea</taxon>
        <taxon>Ranidae</taxon>
        <taxon>Aquarana</taxon>
    </lineage>
</organism>
<sequence length="422" mass="48072">MIHQGLLTWKSTTFHLPSCTMSCHWKSGSVRSVSSMSSHRVSSLAGDLAIAAEHFAVGSHGANDGLLHGGEKETMQNLNIRLATYLDKVKALEDANADLEAKIKEWYIKHQPKVEDYSPFFRIIEDLRCKILAESCENSRIVLQIDNARLAAEDFKMKYENELCLYQSVESDICSLRRVLEELTFAKSTLAPQLESLKEELDCMKRNHEEELNALKGERADVNVEMNAAPGVDLAKLLNDMRSQYEHIAEQNRQKAADWFNEKSAELNKEIGHSTELVECHKTQLTELRRTLQELEIELQAQLAMKKSLECSLAETERCYSTQLAQLQGVVGNLEEQLSQARSDLERQNAEYKLLLDIKTRLEQEIETYRRLLDGEAWHCKEVSIPAKEPNKTRKVTTIVEEVVNGRIVSQKVNATEEKLKI</sequence>
<dbReference type="SMART" id="SM01391">
    <property type="entry name" value="Filament"/>
    <property type="match status" value="1"/>
</dbReference>
<dbReference type="PROSITE" id="PS51842">
    <property type="entry name" value="IF_ROD_2"/>
    <property type="match status" value="1"/>
</dbReference>
<dbReference type="Pfam" id="PF00038">
    <property type="entry name" value="Filament"/>
    <property type="match status" value="1"/>
</dbReference>
<dbReference type="GO" id="GO:0005198">
    <property type="term" value="F:structural molecule activity"/>
    <property type="evidence" value="ECO:0007669"/>
    <property type="project" value="InterPro"/>
</dbReference>
<feature type="domain" description="IF rod" evidence="6">
    <location>
        <begin position="71"/>
        <end position="380"/>
    </location>
</feature>
<dbReference type="PANTHER" id="PTHR23239:SF180">
    <property type="entry name" value="KERATIN, TYPE I CYTOSKELETAL 17"/>
    <property type="match status" value="1"/>
</dbReference>
<dbReference type="InterPro" id="IPR039008">
    <property type="entry name" value="IF_rod_dom"/>
</dbReference>
<keyword evidence="1" id="KW-0416">Keratin</keyword>
<dbReference type="GO" id="GO:0030855">
    <property type="term" value="P:epithelial cell differentiation"/>
    <property type="evidence" value="ECO:0007669"/>
    <property type="project" value="TreeGrafter"/>
</dbReference>